<proteinExistence type="predicted"/>
<dbReference type="InterPro" id="IPR011992">
    <property type="entry name" value="EF-hand-dom_pair"/>
</dbReference>
<keyword evidence="3" id="KW-0050">Antiport</keyword>
<name>A0A3Q0F1I5_VIGRR</name>
<evidence type="ECO:0000256" key="4">
    <source>
        <dbReference type="ARBA" id="ARBA00022692"/>
    </source>
</evidence>
<dbReference type="InterPro" id="IPR002048">
    <property type="entry name" value="EF_hand_dom"/>
</dbReference>
<dbReference type="GO" id="GO:0005509">
    <property type="term" value="F:calcium ion binding"/>
    <property type="evidence" value="ECO:0007669"/>
    <property type="project" value="InterPro"/>
</dbReference>
<dbReference type="Pfam" id="PF01699">
    <property type="entry name" value="Na_Ca_ex"/>
    <property type="match status" value="1"/>
</dbReference>
<dbReference type="InterPro" id="IPR004837">
    <property type="entry name" value="NaCa_Exmemb"/>
</dbReference>
<gene>
    <name evidence="13" type="primary">LOC106760679</name>
</gene>
<dbReference type="KEGG" id="vra:106760679"/>
<dbReference type="PROSITE" id="PS50222">
    <property type="entry name" value="EF_HAND_2"/>
    <property type="match status" value="4"/>
</dbReference>
<feature type="domain" description="EF-hand" evidence="11">
    <location>
        <begin position="469"/>
        <end position="504"/>
    </location>
</feature>
<dbReference type="GO" id="GO:0015369">
    <property type="term" value="F:calcium:proton antiporter activity"/>
    <property type="evidence" value="ECO:0007669"/>
    <property type="project" value="UniProtKB-ARBA"/>
</dbReference>
<comment type="subcellular location">
    <subcellularLocation>
        <location evidence="1">Endomembrane system</location>
        <topology evidence="1">Multi-pass membrane protein</topology>
    </subcellularLocation>
</comment>
<dbReference type="OrthoDB" id="1391380at2759"/>
<sequence length="703" mass="79682">MRNIYSIFLLLLATRIRVEGRYLTELVSDGVHKVEHNETSYLVLKGIDDESCEEHCKQMYGFLPCTDNIFGHLFLILVYEYLLFHGESYLAKGGEQIFKILGPGIFGASAFHILAALPESLILLVSGLVSNREIAEEYGMSGIGLLAGSSILLLTVVWGSCVIVGRQQFQHHSSASNSHNKTVKAFFTGYGITTDLETSYTARIMVCSVMPFAIMQIPNLFNFSSELRNATLLIALIITSIFLFFYFVYQIFEPWVQKRRLEYVKHDHLILRILQDVQKNTLQRIFTRNGTPNVSAIRRLYREIDQDGSSGISASEVRDLLLKNKVTETNFDEEKEVEQVLQIFDLDGDKRISKEEFVTGFTKWLRQTQHALEKQYFSRKSLKNIYQVFGPWIENKRKEREGKKQLICEILKHVQSDVVGSLLTVDGKPDEQAIRGLFVKIDRNRDNFISQSELRDLIMNIKFVKASMEVEEAVALVIEELDINNDSIINEEEFVSGFQKWLSSTSAPAPVSHSESQEDMYQSWEEVDMVVEEKQSEAVVDKTTWAWFKAISYVVLGIAMLSILAEPLTESVHNFSNSVGLHPFFMSFILVPLATNAREATSAIKEASHKKPRTTSLAISEIYGGVLMNNILGFFAISVLICVGQVTWQYSAELLVVAIVCSIAGLTASFRSTFPLWSSFFAILLYPLSLVLVFVLDQVLHYK</sequence>
<keyword evidence="7" id="KW-0406">Ion transport</keyword>
<dbReference type="CDD" id="cd00051">
    <property type="entry name" value="EFh"/>
    <property type="match status" value="2"/>
</dbReference>
<evidence type="ECO:0000256" key="9">
    <source>
        <dbReference type="SAM" id="Phobius"/>
    </source>
</evidence>
<dbReference type="RefSeq" id="XP_022637326.1">
    <property type="nucleotide sequence ID" value="XM_022781605.1"/>
</dbReference>
<feature type="transmembrane region" description="Helical" evidence="9">
    <location>
        <begin position="230"/>
        <end position="252"/>
    </location>
</feature>
<feature type="domain" description="EF-hand" evidence="11">
    <location>
        <begin position="429"/>
        <end position="464"/>
    </location>
</feature>
<dbReference type="Pfam" id="PF13499">
    <property type="entry name" value="EF-hand_7"/>
    <property type="match status" value="2"/>
</dbReference>
<evidence type="ECO:0000256" key="1">
    <source>
        <dbReference type="ARBA" id="ARBA00004127"/>
    </source>
</evidence>
<evidence type="ECO:0000256" key="8">
    <source>
        <dbReference type="ARBA" id="ARBA00023136"/>
    </source>
</evidence>
<evidence type="ECO:0000256" key="10">
    <source>
        <dbReference type="SAM" id="SignalP"/>
    </source>
</evidence>
<dbReference type="InterPro" id="IPR018247">
    <property type="entry name" value="EF_Hand_1_Ca_BS"/>
</dbReference>
<reference evidence="12" key="1">
    <citation type="journal article" date="2014" name="Nat. Commun.">
        <title>Genome sequence of mungbean and insights into evolution within Vigna species.</title>
        <authorList>
            <person name="Kang Y.J."/>
            <person name="Kim S.K."/>
            <person name="Kim M.Y."/>
            <person name="Lestari P."/>
            <person name="Kim K.H."/>
            <person name="Ha B.K."/>
            <person name="Jun T.H."/>
            <person name="Hwang W.J."/>
            <person name="Lee T."/>
            <person name="Lee J."/>
            <person name="Shim S."/>
            <person name="Yoon M.Y."/>
            <person name="Jang Y.E."/>
            <person name="Han K.S."/>
            <person name="Taeprayoon P."/>
            <person name="Yoon N."/>
            <person name="Somta P."/>
            <person name="Tanya P."/>
            <person name="Kim K.S."/>
            <person name="Gwag J.G."/>
            <person name="Moon J.K."/>
            <person name="Lee Y.H."/>
            <person name="Park B.S."/>
            <person name="Bombarely A."/>
            <person name="Doyle J.J."/>
            <person name="Jackson S.A."/>
            <person name="Schafleitner R."/>
            <person name="Srinives P."/>
            <person name="Varshney R.K."/>
            <person name="Lee S.H."/>
        </authorList>
    </citation>
    <scope>NUCLEOTIDE SEQUENCE [LARGE SCALE GENOMIC DNA]</scope>
    <source>
        <strain evidence="12">cv. VC1973A</strain>
    </source>
</reference>
<dbReference type="GO" id="GO:0006874">
    <property type="term" value="P:intracellular calcium ion homeostasis"/>
    <property type="evidence" value="ECO:0007669"/>
    <property type="project" value="TreeGrafter"/>
</dbReference>
<dbReference type="AlphaFoldDB" id="A0A3Q0F1I5"/>
<feature type="domain" description="EF-hand" evidence="11">
    <location>
        <begin position="332"/>
        <end position="367"/>
    </location>
</feature>
<dbReference type="PANTHER" id="PTHR31503">
    <property type="entry name" value="VACUOLAR CALCIUM ION TRANSPORTER"/>
    <property type="match status" value="1"/>
</dbReference>
<evidence type="ECO:0000256" key="7">
    <source>
        <dbReference type="ARBA" id="ARBA00023065"/>
    </source>
</evidence>
<protein>
    <submittedName>
        <fullName evidence="13">Sodium/calcium exchanger NCL2</fullName>
    </submittedName>
</protein>
<feature type="signal peptide" evidence="10">
    <location>
        <begin position="1"/>
        <end position="20"/>
    </location>
</feature>
<keyword evidence="10" id="KW-0732">Signal</keyword>
<dbReference type="InterPro" id="IPR044880">
    <property type="entry name" value="NCX_ion-bd_dom_sf"/>
</dbReference>
<keyword evidence="2" id="KW-0813">Transport</keyword>
<keyword evidence="4 9" id="KW-0812">Transmembrane</keyword>
<keyword evidence="5" id="KW-0106">Calcium</keyword>
<keyword evidence="8 9" id="KW-0472">Membrane</keyword>
<dbReference type="Gene3D" id="1.20.1420.30">
    <property type="entry name" value="NCX, central ion-binding region"/>
    <property type="match status" value="1"/>
</dbReference>
<evidence type="ECO:0000313" key="13">
    <source>
        <dbReference type="RefSeq" id="XP_022637326.1"/>
    </source>
</evidence>
<feature type="chain" id="PRO_5018144386" evidence="10">
    <location>
        <begin position="21"/>
        <end position="703"/>
    </location>
</feature>
<dbReference type="GO" id="GO:0012505">
    <property type="term" value="C:endomembrane system"/>
    <property type="evidence" value="ECO:0007669"/>
    <property type="project" value="UniProtKB-SubCell"/>
</dbReference>
<evidence type="ECO:0000256" key="6">
    <source>
        <dbReference type="ARBA" id="ARBA00022989"/>
    </source>
</evidence>
<feature type="transmembrane region" description="Helical" evidence="9">
    <location>
        <begin position="650"/>
        <end position="670"/>
    </location>
</feature>
<organism evidence="12 13">
    <name type="scientific">Vigna radiata var. radiata</name>
    <name type="common">Mung bean</name>
    <name type="synonym">Phaseolus aureus</name>
    <dbReference type="NCBI Taxonomy" id="3916"/>
    <lineage>
        <taxon>Eukaryota</taxon>
        <taxon>Viridiplantae</taxon>
        <taxon>Streptophyta</taxon>
        <taxon>Embryophyta</taxon>
        <taxon>Tracheophyta</taxon>
        <taxon>Spermatophyta</taxon>
        <taxon>Magnoliopsida</taxon>
        <taxon>eudicotyledons</taxon>
        <taxon>Gunneridae</taxon>
        <taxon>Pentapetalae</taxon>
        <taxon>rosids</taxon>
        <taxon>fabids</taxon>
        <taxon>Fabales</taxon>
        <taxon>Fabaceae</taxon>
        <taxon>Papilionoideae</taxon>
        <taxon>50 kb inversion clade</taxon>
        <taxon>NPAAA clade</taxon>
        <taxon>indigoferoid/millettioid clade</taxon>
        <taxon>Phaseoleae</taxon>
        <taxon>Vigna</taxon>
    </lineage>
</organism>
<dbReference type="Gene3D" id="1.10.238.10">
    <property type="entry name" value="EF-hand"/>
    <property type="match status" value="2"/>
</dbReference>
<dbReference type="PANTHER" id="PTHR31503:SF79">
    <property type="entry name" value="CALCIUM-BINDING EF-HAND PROTEIN"/>
    <property type="match status" value="1"/>
</dbReference>
<evidence type="ECO:0000313" key="12">
    <source>
        <dbReference type="Proteomes" id="UP000087766"/>
    </source>
</evidence>
<dbReference type="Proteomes" id="UP000087766">
    <property type="component" value="Chromosome 5"/>
</dbReference>
<accession>A0A3Q0F1I5</accession>
<dbReference type="GO" id="GO:0005774">
    <property type="term" value="C:vacuolar membrane"/>
    <property type="evidence" value="ECO:0007669"/>
    <property type="project" value="UniProtKB-ARBA"/>
</dbReference>
<dbReference type="SMART" id="SM00054">
    <property type="entry name" value="EFh"/>
    <property type="match status" value="4"/>
</dbReference>
<keyword evidence="12" id="KW-1185">Reference proteome</keyword>
<evidence type="ECO:0000256" key="5">
    <source>
        <dbReference type="ARBA" id="ARBA00022837"/>
    </source>
</evidence>
<reference evidence="13" key="2">
    <citation type="submission" date="2025-08" db="UniProtKB">
        <authorList>
            <consortium name="RefSeq"/>
        </authorList>
    </citation>
    <scope>IDENTIFICATION</scope>
    <source>
        <tissue evidence="13">Leaf</tissue>
    </source>
</reference>
<feature type="transmembrane region" description="Helical" evidence="9">
    <location>
        <begin position="622"/>
        <end position="643"/>
    </location>
</feature>
<feature type="transmembrane region" description="Helical" evidence="9">
    <location>
        <begin position="138"/>
        <end position="164"/>
    </location>
</feature>
<dbReference type="PROSITE" id="PS00018">
    <property type="entry name" value="EF_HAND_1"/>
    <property type="match status" value="2"/>
</dbReference>
<feature type="transmembrane region" description="Helical" evidence="9">
    <location>
        <begin position="676"/>
        <end position="696"/>
    </location>
</feature>
<evidence type="ECO:0000256" key="3">
    <source>
        <dbReference type="ARBA" id="ARBA00022449"/>
    </source>
</evidence>
<feature type="transmembrane region" description="Helical" evidence="9">
    <location>
        <begin position="200"/>
        <end position="218"/>
    </location>
</feature>
<feature type="domain" description="EF-hand" evidence="11">
    <location>
        <begin position="292"/>
        <end position="327"/>
    </location>
</feature>
<dbReference type="InterPro" id="IPR004713">
    <property type="entry name" value="CaH_exchang"/>
</dbReference>
<keyword evidence="6 9" id="KW-1133">Transmembrane helix</keyword>
<dbReference type="GeneID" id="106760679"/>
<dbReference type="SUPFAM" id="SSF47473">
    <property type="entry name" value="EF-hand"/>
    <property type="match status" value="1"/>
</dbReference>
<evidence type="ECO:0000256" key="2">
    <source>
        <dbReference type="ARBA" id="ARBA00022448"/>
    </source>
</evidence>
<evidence type="ECO:0000259" key="11">
    <source>
        <dbReference type="PROSITE" id="PS50222"/>
    </source>
</evidence>